<name>A0A9P1J4J2_9PELO</name>
<keyword evidence="3" id="KW-1133">Transmembrane helix</keyword>
<accession>A0A9P1J4J2</accession>
<keyword evidence="3" id="KW-0472">Membrane</keyword>
<feature type="transmembrane region" description="Helical" evidence="3">
    <location>
        <begin position="720"/>
        <end position="742"/>
    </location>
</feature>
<feature type="region of interest" description="Disordered" evidence="2">
    <location>
        <begin position="1"/>
        <end position="48"/>
    </location>
</feature>
<evidence type="ECO:0000313" key="5">
    <source>
        <dbReference type="EMBL" id="CAI5456167.1"/>
    </source>
</evidence>
<keyword evidence="3" id="KW-0812">Transmembrane</keyword>
<dbReference type="Proteomes" id="UP001152747">
    <property type="component" value="Unassembled WGS sequence"/>
</dbReference>
<dbReference type="AlphaFoldDB" id="A0A9P1J4J2"/>
<evidence type="ECO:0000313" key="6">
    <source>
        <dbReference type="Proteomes" id="UP001152747"/>
    </source>
</evidence>
<feature type="region of interest" description="Disordered" evidence="2">
    <location>
        <begin position="678"/>
        <end position="697"/>
    </location>
</feature>
<dbReference type="Gene3D" id="2.60.40.3770">
    <property type="match status" value="1"/>
</dbReference>
<comment type="caution">
    <text evidence="5">The sequence shown here is derived from an EMBL/GenBank/DDBJ whole genome shotgun (WGS) entry which is preliminary data.</text>
</comment>
<feature type="compositionally biased region" description="Polar residues" evidence="2">
    <location>
        <begin position="1"/>
        <end position="11"/>
    </location>
</feature>
<protein>
    <recommendedName>
        <fullName evidence="4">Phlebovirus glycoprotein G2 fusion domain-containing protein</fullName>
    </recommendedName>
</protein>
<evidence type="ECO:0000256" key="1">
    <source>
        <dbReference type="SAM" id="Coils"/>
    </source>
</evidence>
<dbReference type="OrthoDB" id="5868079at2759"/>
<dbReference type="Pfam" id="PF07245">
    <property type="entry name" value="Phlebovirus_G2"/>
    <property type="match status" value="1"/>
</dbReference>
<reference evidence="5" key="1">
    <citation type="submission" date="2022-11" db="EMBL/GenBank/DDBJ databases">
        <authorList>
            <person name="Kikuchi T."/>
        </authorList>
    </citation>
    <scope>NUCLEOTIDE SEQUENCE</scope>
    <source>
        <strain evidence="5">PS1010</strain>
    </source>
</reference>
<dbReference type="InterPro" id="IPR009878">
    <property type="entry name" value="Phlebovirus_G2_fusion"/>
</dbReference>
<evidence type="ECO:0000256" key="3">
    <source>
        <dbReference type="SAM" id="Phobius"/>
    </source>
</evidence>
<feature type="compositionally biased region" description="Basic and acidic residues" evidence="2">
    <location>
        <begin position="38"/>
        <end position="48"/>
    </location>
</feature>
<gene>
    <name evidence="5" type="ORF">CAMP_LOCUS18804</name>
</gene>
<evidence type="ECO:0000256" key="2">
    <source>
        <dbReference type="SAM" id="MobiDB-lite"/>
    </source>
</evidence>
<keyword evidence="6" id="KW-1185">Reference proteome</keyword>
<feature type="coiled-coil region" evidence="1">
    <location>
        <begin position="215"/>
        <end position="242"/>
    </location>
</feature>
<keyword evidence="1" id="KW-0175">Coiled coil</keyword>
<organism evidence="5 6">
    <name type="scientific">Caenorhabditis angaria</name>
    <dbReference type="NCBI Taxonomy" id="860376"/>
    <lineage>
        <taxon>Eukaryota</taxon>
        <taxon>Metazoa</taxon>
        <taxon>Ecdysozoa</taxon>
        <taxon>Nematoda</taxon>
        <taxon>Chromadorea</taxon>
        <taxon>Rhabditida</taxon>
        <taxon>Rhabditina</taxon>
        <taxon>Rhabditomorpha</taxon>
        <taxon>Rhabditoidea</taxon>
        <taxon>Rhabditidae</taxon>
        <taxon>Peloderinae</taxon>
        <taxon>Caenorhabditis</taxon>
    </lineage>
</organism>
<feature type="domain" description="Phlebovirus glycoprotein G2 fusion" evidence="4">
    <location>
        <begin position="284"/>
        <end position="568"/>
    </location>
</feature>
<feature type="compositionally biased region" description="Basic and acidic residues" evidence="2">
    <location>
        <begin position="680"/>
        <end position="697"/>
    </location>
</feature>
<sequence>MSSARLLQSAPSKLKLPRLQRPGAPSKDFFVRQGYKPNAKEKENVNQKEKEVLTSQNINHKTKAFIICTKYGALLIDKELDPQSEYTVCAENTCVKMKSDHKTELALPAKITTHEHLITWRKKQIKKNEYREESFKYTTINKTCPANEFCEKIDCWLCKEKWSNPQCHPILTCLLVTILLIISCLSIFKCSKPFLTKTKKKLSDKKVRFKKADETIEIEDKTEEEEEEIKSIQSNNSNFSNRSIQPSRLANIPILITILMFIISKAEGCDMIIPINHKEILNGKLKSIEDIFMSPMSTEVCLNIKYNNQMISSYKIKKVQTKQVCLEGKKLFIKNATVETQSVKHCGSVGKCSGGKCKDIHPDTKLEELEFANNFVGRTYCSSSCGGWGCGCLSLTDGCMFYRNFAIYDKRKTLELFECAGWTSETHFSIEYNHKTKSKNASISLREGFSKEIQFDDNEKITVALISADDGIGLNFVSKQFLRFEDSLAMVKIEENDIAVKCNEKEECTYNEVCKCTNGEEEVFCSCKEKDFIGMFNSYDSQLPIINEKWTIEAVAGAPTIVTKRGKIHLQVIMEELLENRIMFENENCSIIDYTELQGCFGCEKGAVASLTCESENDSHAFLECENFETTLTCKNGGEHNLIRRHFSKSKISETCQVSCGDFRISVPFEGTLHYIPPEENEKKNESNKGKDNFEPHIPKIPSPAWWTTIDIIFENLPKIIGMLILGIIGIIIIAKSVTCLLKLI</sequence>
<evidence type="ECO:0000259" key="4">
    <source>
        <dbReference type="Pfam" id="PF07245"/>
    </source>
</evidence>
<proteinExistence type="predicted"/>
<dbReference type="EMBL" id="CANHGI010000006">
    <property type="protein sequence ID" value="CAI5456167.1"/>
    <property type="molecule type" value="Genomic_DNA"/>
</dbReference>